<evidence type="ECO:0000313" key="15">
    <source>
        <dbReference type="EMBL" id="MCD2519643.1"/>
    </source>
</evidence>
<feature type="domain" description="TonB-dependent receptor plug" evidence="14">
    <location>
        <begin position="72"/>
        <end position="181"/>
    </location>
</feature>
<evidence type="ECO:0000256" key="12">
    <source>
        <dbReference type="SAM" id="MobiDB-lite"/>
    </source>
</evidence>
<dbReference type="InterPro" id="IPR000531">
    <property type="entry name" value="Beta-barrel_TonB"/>
</dbReference>
<feature type="region of interest" description="Disordered" evidence="12">
    <location>
        <begin position="686"/>
        <end position="706"/>
    </location>
</feature>
<name>A0ABS8QD09_9BURK</name>
<evidence type="ECO:0000256" key="8">
    <source>
        <dbReference type="ARBA" id="ARBA00023170"/>
    </source>
</evidence>
<keyword evidence="5 10" id="KW-0812">Transmembrane</keyword>
<gene>
    <name evidence="15" type="ORF">LQ564_25390</name>
</gene>
<proteinExistence type="inferred from homology"/>
<comment type="caution">
    <text evidence="15">The sequence shown here is derived from an EMBL/GenBank/DDBJ whole genome shotgun (WGS) entry which is preliminary data.</text>
</comment>
<evidence type="ECO:0000256" key="6">
    <source>
        <dbReference type="ARBA" id="ARBA00023077"/>
    </source>
</evidence>
<dbReference type="InterPro" id="IPR036942">
    <property type="entry name" value="Beta-barrel_TonB_sf"/>
</dbReference>
<dbReference type="PANTHER" id="PTHR30069">
    <property type="entry name" value="TONB-DEPENDENT OUTER MEMBRANE RECEPTOR"/>
    <property type="match status" value="1"/>
</dbReference>
<dbReference type="PROSITE" id="PS52016">
    <property type="entry name" value="TONB_DEPENDENT_REC_3"/>
    <property type="match status" value="1"/>
</dbReference>
<evidence type="ECO:0000313" key="16">
    <source>
        <dbReference type="Proteomes" id="UP001179361"/>
    </source>
</evidence>
<dbReference type="EMBL" id="JAJNOC010000018">
    <property type="protein sequence ID" value="MCD2519643.1"/>
    <property type="molecule type" value="Genomic_DNA"/>
</dbReference>
<evidence type="ECO:0000256" key="11">
    <source>
        <dbReference type="RuleBase" id="RU003357"/>
    </source>
</evidence>
<keyword evidence="8 15" id="KW-0675">Receptor</keyword>
<dbReference type="InterPro" id="IPR039426">
    <property type="entry name" value="TonB-dep_rcpt-like"/>
</dbReference>
<dbReference type="Gene3D" id="2.170.130.10">
    <property type="entry name" value="TonB-dependent receptor, plug domain"/>
    <property type="match status" value="1"/>
</dbReference>
<evidence type="ECO:0000256" key="7">
    <source>
        <dbReference type="ARBA" id="ARBA00023136"/>
    </source>
</evidence>
<keyword evidence="7 10" id="KW-0472">Membrane</keyword>
<dbReference type="SUPFAM" id="SSF56935">
    <property type="entry name" value="Porins"/>
    <property type="match status" value="1"/>
</dbReference>
<dbReference type="InterPro" id="IPR012910">
    <property type="entry name" value="Plug_dom"/>
</dbReference>
<dbReference type="Proteomes" id="UP001179361">
    <property type="component" value="Unassembled WGS sequence"/>
</dbReference>
<evidence type="ECO:0000256" key="5">
    <source>
        <dbReference type="ARBA" id="ARBA00022692"/>
    </source>
</evidence>
<evidence type="ECO:0000256" key="2">
    <source>
        <dbReference type="ARBA" id="ARBA00009810"/>
    </source>
</evidence>
<evidence type="ECO:0000259" key="14">
    <source>
        <dbReference type="Pfam" id="PF07715"/>
    </source>
</evidence>
<dbReference type="Pfam" id="PF00593">
    <property type="entry name" value="TonB_dep_Rec_b-barrel"/>
    <property type="match status" value="1"/>
</dbReference>
<dbReference type="Gene3D" id="2.40.170.20">
    <property type="entry name" value="TonB-dependent receptor, beta-barrel domain"/>
    <property type="match status" value="1"/>
</dbReference>
<organism evidence="15 16">
    <name type="scientific">Massilia phyllostachyos</name>
    <dbReference type="NCBI Taxonomy" id="2898585"/>
    <lineage>
        <taxon>Bacteria</taxon>
        <taxon>Pseudomonadati</taxon>
        <taxon>Pseudomonadota</taxon>
        <taxon>Betaproteobacteria</taxon>
        <taxon>Burkholderiales</taxon>
        <taxon>Oxalobacteraceae</taxon>
        <taxon>Telluria group</taxon>
        <taxon>Massilia</taxon>
    </lineage>
</organism>
<keyword evidence="3 10" id="KW-0813">Transport</keyword>
<keyword evidence="16" id="KW-1185">Reference proteome</keyword>
<evidence type="ECO:0000256" key="1">
    <source>
        <dbReference type="ARBA" id="ARBA00004571"/>
    </source>
</evidence>
<dbReference type="RefSeq" id="WP_231060911.1">
    <property type="nucleotide sequence ID" value="NZ_JAJNOC010000018.1"/>
</dbReference>
<comment type="similarity">
    <text evidence="2 10 11">Belongs to the TonB-dependent receptor family.</text>
</comment>
<comment type="subcellular location">
    <subcellularLocation>
        <location evidence="1 10">Cell outer membrane</location>
        <topology evidence="1 10">Multi-pass membrane protein</topology>
    </subcellularLocation>
</comment>
<evidence type="ECO:0000256" key="10">
    <source>
        <dbReference type="PROSITE-ProRule" id="PRU01360"/>
    </source>
</evidence>
<feature type="domain" description="TonB-dependent receptor-like beta-barrel" evidence="13">
    <location>
        <begin position="269"/>
        <end position="738"/>
    </location>
</feature>
<reference evidence="15" key="1">
    <citation type="submission" date="2021-11" db="EMBL/GenBank/DDBJ databases">
        <title>The complete genome of Massilia sp sp. G4R7.</title>
        <authorList>
            <person name="Liu L."/>
            <person name="Yue J."/>
            <person name="Yuan J."/>
            <person name="Yang F."/>
            <person name="Li L."/>
        </authorList>
    </citation>
    <scope>NUCLEOTIDE SEQUENCE</scope>
    <source>
        <strain evidence="15">G4R7</strain>
    </source>
</reference>
<dbReference type="Pfam" id="PF07715">
    <property type="entry name" value="Plug"/>
    <property type="match status" value="1"/>
</dbReference>
<feature type="compositionally biased region" description="Acidic residues" evidence="12">
    <location>
        <begin position="693"/>
        <end position="705"/>
    </location>
</feature>
<protein>
    <submittedName>
        <fullName evidence="15">TonB-dependent receptor</fullName>
    </submittedName>
</protein>
<evidence type="ECO:0000256" key="4">
    <source>
        <dbReference type="ARBA" id="ARBA00022452"/>
    </source>
</evidence>
<evidence type="ECO:0000259" key="13">
    <source>
        <dbReference type="Pfam" id="PF00593"/>
    </source>
</evidence>
<evidence type="ECO:0000256" key="3">
    <source>
        <dbReference type="ARBA" id="ARBA00022448"/>
    </source>
</evidence>
<keyword evidence="4 10" id="KW-1134">Transmembrane beta strand</keyword>
<sequence length="791" mass="86822">MQLRAAIQQAFRTRHPASSYERACYFLAAAVLSPCAAADPERIDKPAAVIPVVEVVGLAPLPGLGIERDLLPYPVQLATDKTFRKAGSENLAEFMSRNLTGVNVNETSGSPFQNDLTFRGFRASPVLGSSQGISVYLDGVRVNEAFGDVVNWDMLPESSIGSLLLVPGANPLYGLNTLGGALAFTTKSGLSHPGGEFELSITDEGRRRADLAYGWKGNGGWHSFLGATWFDDEGWRDHSSGHLGNVLVKVGRSLGATDWSATLLGGRSRLLGNGLLPDPLYGDDRRAVYTHPDTTRNRLLQGTLNLTHRFNRDSELSATAYARNSRRDTVNGDVSEEYDDYVEDCEDGFDSSGAPREPDECGFTRAEGAALHPGVLNTTSTRQESRGISAAFSTRRGPWRLDTGITFDHSDAEYAQFEQEAFVTDAREVIGDPDEEREPSSSVVGNSRTWGIYAAGSWAIDAATQLTASARFNRARVENTLTNERGVQPRERFTYTRLNPSLGFTRQLGNGATVFANVAQGHRVPTVIELGCADPENPCRLPVGLQADPYLKQVIARTIEAGVRGRLPDGNYSLSLHRTVNRDDILFLSSPSRQGYFANFERTRHQGLDLTAAQQFGSFGLRLAYSYLEAEYDADGELFTGARNVEVRRGMRLAGLPRHSGKLTFDWTANPQLSFGADLQASSSLVTQGNEDGLSEDPEDDEEPERADWRVRGYGLVTLRASYRPTPKWELFARISNLFDRRYETFGAVAPDLFPNGRQLKPHEDEVDAAHARFVAPGAPRTFIAGLRYTF</sequence>
<dbReference type="PANTHER" id="PTHR30069:SF39">
    <property type="entry name" value="BLL6183 PROTEIN"/>
    <property type="match status" value="1"/>
</dbReference>
<accession>A0ABS8QD09</accession>
<keyword evidence="6 11" id="KW-0798">TonB box</keyword>
<dbReference type="InterPro" id="IPR037066">
    <property type="entry name" value="Plug_dom_sf"/>
</dbReference>
<evidence type="ECO:0000256" key="9">
    <source>
        <dbReference type="ARBA" id="ARBA00023237"/>
    </source>
</evidence>
<keyword evidence="9 10" id="KW-0998">Cell outer membrane</keyword>